<keyword evidence="5" id="KW-1003">Cell membrane</keyword>
<keyword evidence="11" id="KW-1185">Reference proteome</keyword>
<dbReference type="GO" id="GO:0005923">
    <property type="term" value="C:bicellular tight junction"/>
    <property type="evidence" value="ECO:0007669"/>
    <property type="project" value="UniProtKB-SubCell"/>
</dbReference>
<keyword evidence="7" id="KW-0965">Cell junction</keyword>
<evidence type="ECO:0000256" key="7">
    <source>
        <dbReference type="ARBA" id="ARBA00022949"/>
    </source>
</evidence>
<evidence type="ECO:0000256" key="4">
    <source>
        <dbReference type="ARBA" id="ARBA00022427"/>
    </source>
</evidence>
<keyword evidence="8 10" id="KW-1133">Transmembrane helix</keyword>
<feature type="transmembrane region" description="Helical" evidence="10">
    <location>
        <begin position="106"/>
        <end position="132"/>
    </location>
</feature>
<dbReference type="KEGG" id="zca:113930998"/>
<dbReference type="Gene3D" id="1.20.140.150">
    <property type="match status" value="1"/>
</dbReference>
<organism evidence="11 12">
    <name type="scientific">Zalophus californianus</name>
    <name type="common">California sealion</name>
    <dbReference type="NCBI Taxonomy" id="9704"/>
    <lineage>
        <taxon>Eukaryota</taxon>
        <taxon>Metazoa</taxon>
        <taxon>Chordata</taxon>
        <taxon>Craniata</taxon>
        <taxon>Vertebrata</taxon>
        <taxon>Euteleostomi</taxon>
        <taxon>Mammalia</taxon>
        <taxon>Eutheria</taxon>
        <taxon>Laurasiatheria</taxon>
        <taxon>Carnivora</taxon>
        <taxon>Caniformia</taxon>
        <taxon>Pinnipedia</taxon>
        <taxon>Otariidae</taxon>
        <taxon>Zalophus</taxon>
    </lineage>
</organism>
<evidence type="ECO:0000256" key="8">
    <source>
        <dbReference type="ARBA" id="ARBA00022989"/>
    </source>
</evidence>
<dbReference type="InterPro" id="IPR006187">
    <property type="entry name" value="Claudin"/>
</dbReference>
<reference evidence="12" key="1">
    <citation type="submission" date="2025-08" db="UniProtKB">
        <authorList>
            <consortium name="RefSeq"/>
        </authorList>
    </citation>
    <scope>IDENTIFICATION</scope>
    <source>
        <tissue evidence="12">Blood</tissue>
    </source>
</reference>
<evidence type="ECO:0000256" key="1">
    <source>
        <dbReference type="ARBA" id="ARBA00004435"/>
    </source>
</evidence>
<dbReference type="GO" id="GO:0005198">
    <property type="term" value="F:structural molecule activity"/>
    <property type="evidence" value="ECO:0007669"/>
    <property type="project" value="InterPro"/>
</dbReference>
<sequence length="323" mass="35951">MWGQRKPEETALEASGWLVRWRRPPGGPAKEQPWRSKEGVLRGGAAWASVRLARWPAALLPQTLLPAETASLLSGDAHSWSLLTWIRVVPHQRHPPVKPKESFPGYAAAMLLFNGANCQVAGFAIATVGWILTTTSMGLVEWRVWYLDNTSLFPSGLVCVGMWKVCIYHHISNYNRATFCHRYDYRDTYLPLDIRVSQNLLLVASILGLLGRASLIFVLRNACMGVLWKNATFIPFVASGILNLAAGICISIAVVWNYHSMMNEEGITFPPSLSIPFKPNTQEIGNAFLVACLAAFMMMLSGLLFLSYKFPMVSQVHPQTSEM</sequence>
<feature type="transmembrane region" description="Helical" evidence="10">
    <location>
        <begin position="231"/>
        <end position="256"/>
    </location>
</feature>
<evidence type="ECO:0000256" key="5">
    <source>
        <dbReference type="ARBA" id="ARBA00022475"/>
    </source>
</evidence>
<evidence type="ECO:0000313" key="11">
    <source>
        <dbReference type="Proteomes" id="UP000515165"/>
    </source>
</evidence>
<dbReference type="PANTHER" id="PTHR12002">
    <property type="entry name" value="CLAUDIN"/>
    <property type="match status" value="1"/>
</dbReference>
<comment type="subcellular location">
    <subcellularLocation>
        <location evidence="1">Cell junction</location>
        <location evidence="1">Tight junction</location>
    </subcellularLocation>
    <subcellularLocation>
        <location evidence="2">Cell membrane</location>
        <topology evidence="2">Multi-pass membrane protein</topology>
    </subcellularLocation>
</comment>
<feature type="transmembrane region" description="Helical" evidence="10">
    <location>
        <begin position="200"/>
        <end position="219"/>
    </location>
</feature>
<accession>A0A6J2EFP4</accession>
<evidence type="ECO:0000256" key="10">
    <source>
        <dbReference type="SAM" id="Phobius"/>
    </source>
</evidence>
<evidence type="ECO:0000256" key="9">
    <source>
        <dbReference type="ARBA" id="ARBA00023136"/>
    </source>
</evidence>
<dbReference type="RefSeq" id="XP_027464498.1">
    <property type="nucleotide sequence ID" value="XM_027608697.2"/>
</dbReference>
<dbReference type="AlphaFoldDB" id="A0A6J2EFP4"/>
<evidence type="ECO:0000256" key="3">
    <source>
        <dbReference type="ARBA" id="ARBA00008295"/>
    </source>
</evidence>
<comment type="similarity">
    <text evidence="3">Belongs to the claudin family.</text>
</comment>
<gene>
    <name evidence="12" type="primary">CLDN34</name>
</gene>
<proteinExistence type="inferred from homology"/>
<dbReference type="Pfam" id="PF13903">
    <property type="entry name" value="Claudin_2"/>
    <property type="match status" value="1"/>
</dbReference>
<dbReference type="GeneID" id="113930998"/>
<dbReference type="GO" id="GO:0005886">
    <property type="term" value="C:plasma membrane"/>
    <property type="evidence" value="ECO:0007669"/>
    <property type="project" value="UniProtKB-SubCell"/>
</dbReference>
<protein>
    <submittedName>
        <fullName evidence="12">Claudin-34 isoform X1</fullName>
    </submittedName>
</protein>
<keyword evidence="9 10" id="KW-0472">Membrane</keyword>
<dbReference type="Proteomes" id="UP000515165">
    <property type="component" value="Chromosome X"/>
</dbReference>
<name>A0A6J2EFP4_ZALCA</name>
<dbReference type="OrthoDB" id="9895009at2759"/>
<evidence type="ECO:0000313" key="12">
    <source>
        <dbReference type="RefSeq" id="XP_027464498.1"/>
    </source>
</evidence>
<keyword evidence="4" id="KW-0796">Tight junction</keyword>
<evidence type="ECO:0000256" key="2">
    <source>
        <dbReference type="ARBA" id="ARBA00004651"/>
    </source>
</evidence>
<feature type="transmembrane region" description="Helical" evidence="10">
    <location>
        <begin position="284"/>
        <end position="306"/>
    </location>
</feature>
<evidence type="ECO:0000256" key="6">
    <source>
        <dbReference type="ARBA" id="ARBA00022692"/>
    </source>
</evidence>
<dbReference type="CTD" id="100288814"/>
<dbReference type="InterPro" id="IPR004031">
    <property type="entry name" value="PMP22/EMP/MP20/Claudin"/>
</dbReference>
<keyword evidence="6 10" id="KW-0812">Transmembrane</keyword>